<dbReference type="AlphaFoldDB" id="A0A7W8CNP1"/>
<sequence length="113" mass="13773">MRYCKIRVKMFSNKKLYKRLTRLQEFQKPDTRSIDVILSEIAQRDPVEFEDAKIEVEVEKSKRHMVREVKEILYYEIKYYEDYLAKPASETDPYERKLRAAKLQMVQQILAHR</sequence>
<reference evidence="1 2" key="1">
    <citation type="submission" date="2020-08" db="EMBL/GenBank/DDBJ databases">
        <title>Genomic Encyclopedia of Type Strains, Phase IV (KMG-IV): sequencing the most valuable type-strain genomes for metagenomic binning, comparative biology and taxonomic classification.</title>
        <authorList>
            <person name="Goeker M."/>
        </authorList>
    </citation>
    <scope>NUCLEOTIDE SEQUENCE [LARGE SCALE GENOMIC DNA]</scope>
    <source>
        <strain evidence="1 2">DSM 15895</strain>
    </source>
</reference>
<dbReference type="OrthoDB" id="2427718at2"/>
<dbReference type="Proteomes" id="UP000525923">
    <property type="component" value="Unassembled WGS sequence"/>
</dbReference>
<comment type="caution">
    <text evidence="1">The sequence shown here is derived from an EMBL/GenBank/DDBJ whole genome shotgun (WGS) entry which is preliminary data.</text>
</comment>
<name>A0A7W8CNP1_9BACL</name>
<accession>A0A7W8CNP1</accession>
<keyword evidence="2" id="KW-1185">Reference proteome</keyword>
<evidence type="ECO:0000313" key="1">
    <source>
        <dbReference type="EMBL" id="MBB5178785.1"/>
    </source>
</evidence>
<organism evidence="1 2">
    <name type="scientific">Planococcus koreensis</name>
    <dbReference type="NCBI Taxonomy" id="112331"/>
    <lineage>
        <taxon>Bacteria</taxon>
        <taxon>Bacillati</taxon>
        <taxon>Bacillota</taxon>
        <taxon>Bacilli</taxon>
        <taxon>Bacillales</taxon>
        <taxon>Caryophanaceae</taxon>
        <taxon>Planococcus</taxon>
    </lineage>
</organism>
<protein>
    <submittedName>
        <fullName evidence="1">Uncharacterized protein</fullName>
    </submittedName>
</protein>
<proteinExistence type="predicted"/>
<dbReference type="EMBL" id="JACHHE010000001">
    <property type="protein sequence ID" value="MBB5178785.1"/>
    <property type="molecule type" value="Genomic_DNA"/>
</dbReference>
<gene>
    <name evidence="1" type="ORF">HNQ44_000207</name>
</gene>
<evidence type="ECO:0000313" key="2">
    <source>
        <dbReference type="Proteomes" id="UP000525923"/>
    </source>
</evidence>
<dbReference type="RefSeq" id="WP_135502239.1">
    <property type="nucleotide sequence ID" value="NZ_JACHHE010000001.1"/>
</dbReference>